<comment type="function">
    <text evidence="6 8">This protein binds to the 23S rRNA, and is important in its secondary structure. It is located near the subunit interface in the base of the L7/L12 stalk, and near the tRNA binding site of the peptidyltransferase center.</text>
</comment>
<dbReference type="PANTHER" id="PTHR11655">
    <property type="entry name" value="60S/50S RIBOSOMAL PROTEIN L6/L9"/>
    <property type="match status" value="1"/>
</dbReference>
<sequence>MSRVAKSPVTIPAGVEVKLDASSIAVKGKKGSLVLPLHQSVEVKQEDGRLVFSAREGAKNGWAMAGTTRSLTNNMCVGVSEGFQRKLILNGVGYRAKATGNSINLVLGFSHPIDYALPEGVTVDTPTQTEIVLSGTDKQILGKVAAEIRAFRPPEPYKGKGVRYADENVRRKEAKKK</sequence>
<organism evidence="10 11">
    <name type="scientific">Zhongshania aliphaticivorans</name>
    <dbReference type="NCBI Taxonomy" id="1470434"/>
    <lineage>
        <taxon>Bacteria</taxon>
        <taxon>Pseudomonadati</taxon>
        <taxon>Pseudomonadota</taxon>
        <taxon>Gammaproteobacteria</taxon>
        <taxon>Cellvibrionales</taxon>
        <taxon>Spongiibacteraceae</taxon>
        <taxon>Zhongshania</taxon>
    </lineage>
</organism>
<evidence type="ECO:0000256" key="6">
    <source>
        <dbReference type="HAMAP-Rule" id="MF_01365"/>
    </source>
</evidence>
<dbReference type="HAMAP" id="MF_01365_B">
    <property type="entry name" value="Ribosomal_uL6_B"/>
    <property type="match status" value="1"/>
</dbReference>
<dbReference type="FunFam" id="3.90.930.12:FF:000001">
    <property type="entry name" value="50S ribosomal protein L6"/>
    <property type="match status" value="1"/>
</dbReference>
<evidence type="ECO:0000313" key="10">
    <source>
        <dbReference type="EMBL" id="AMO67186.1"/>
    </source>
</evidence>
<dbReference type="KEGG" id="zal:AZF00_02220"/>
<evidence type="ECO:0000256" key="3">
    <source>
        <dbReference type="ARBA" id="ARBA00022884"/>
    </source>
</evidence>
<dbReference type="Pfam" id="PF00347">
    <property type="entry name" value="Ribosomal_L6"/>
    <property type="match status" value="2"/>
</dbReference>
<dbReference type="FunFam" id="3.90.930.12:FF:000002">
    <property type="entry name" value="50S ribosomal protein L6"/>
    <property type="match status" value="1"/>
</dbReference>
<dbReference type="InterPro" id="IPR000702">
    <property type="entry name" value="Ribosomal_uL6-like"/>
</dbReference>
<protein>
    <recommendedName>
        <fullName evidence="6">Large ribosomal subunit protein uL6</fullName>
    </recommendedName>
</protein>
<keyword evidence="2 6" id="KW-0699">rRNA-binding</keyword>
<comment type="subunit">
    <text evidence="6">Part of the 50S ribosomal subunit.</text>
</comment>
<feature type="domain" description="Large ribosomal subunit protein uL6 alpha-beta" evidence="9">
    <location>
        <begin position="91"/>
        <end position="164"/>
    </location>
</feature>
<keyword evidence="3 6" id="KW-0694">RNA-binding</keyword>
<evidence type="ECO:0000256" key="4">
    <source>
        <dbReference type="ARBA" id="ARBA00022980"/>
    </source>
</evidence>
<dbReference type="GO" id="GO:0022625">
    <property type="term" value="C:cytosolic large ribosomal subunit"/>
    <property type="evidence" value="ECO:0007669"/>
    <property type="project" value="UniProtKB-UniRule"/>
</dbReference>
<dbReference type="PRINTS" id="PR00059">
    <property type="entry name" value="RIBOSOMALL6"/>
</dbReference>
<keyword evidence="4 6" id="KW-0689">Ribosomal protein</keyword>
<evidence type="ECO:0000313" key="11">
    <source>
        <dbReference type="Proteomes" id="UP000074119"/>
    </source>
</evidence>
<dbReference type="RefSeq" id="WP_008248321.1">
    <property type="nucleotide sequence ID" value="NZ_CP014544.1"/>
</dbReference>
<dbReference type="Gene3D" id="3.90.930.12">
    <property type="entry name" value="Ribosomal protein L6, alpha-beta domain"/>
    <property type="match status" value="2"/>
</dbReference>
<gene>
    <name evidence="6" type="primary">rplF</name>
    <name evidence="10" type="ORF">AZF00_02220</name>
</gene>
<accession>A0A127M1T0</accession>
<keyword evidence="5 6" id="KW-0687">Ribonucleoprotein</keyword>
<evidence type="ECO:0000256" key="1">
    <source>
        <dbReference type="ARBA" id="ARBA00009356"/>
    </source>
</evidence>
<comment type="similarity">
    <text evidence="1 6 7">Belongs to the universal ribosomal protein uL6 family.</text>
</comment>
<dbReference type="PANTHER" id="PTHR11655:SF14">
    <property type="entry name" value="LARGE RIBOSOMAL SUBUNIT PROTEIN UL6M"/>
    <property type="match status" value="1"/>
</dbReference>
<dbReference type="EMBL" id="CP014544">
    <property type="protein sequence ID" value="AMO67186.1"/>
    <property type="molecule type" value="Genomic_DNA"/>
</dbReference>
<name>A0A127M1T0_9GAMM</name>
<dbReference type="InterPro" id="IPR002358">
    <property type="entry name" value="Ribosomal_uL6_CS"/>
</dbReference>
<dbReference type="InterPro" id="IPR020040">
    <property type="entry name" value="Ribosomal_uL6_a/b-dom"/>
</dbReference>
<dbReference type="GO" id="GO:0002181">
    <property type="term" value="P:cytoplasmic translation"/>
    <property type="evidence" value="ECO:0007669"/>
    <property type="project" value="TreeGrafter"/>
</dbReference>
<dbReference type="PIRSF" id="PIRSF002162">
    <property type="entry name" value="Ribosomal_L6"/>
    <property type="match status" value="1"/>
</dbReference>
<proteinExistence type="inferred from homology"/>
<dbReference type="Proteomes" id="UP000074119">
    <property type="component" value="Chromosome"/>
</dbReference>
<dbReference type="AlphaFoldDB" id="A0A127M1T0"/>
<evidence type="ECO:0000256" key="5">
    <source>
        <dbReference type="ARBA" id="ARBA00023274"/>
    </source>
</evidence>
<evidence type="ECO:0000256" key="2">
    <source>
        <dbReference type="ARBA" id="ARBA00022730"/>
    </source>
</evidence>
<dbReference type="PROSITE" id="PS00525">
    <property type="entry name" value="RIBOSOMAL_L6_1"/>
    <property type="match status" value="1"/>
</dbReference>
<reference evidence="10 11" key="1">
    <citation type="submission" date="2015-12" db="EMBL/GenBank/DDBJ databases">
        <authorList>
            <person name="Shamseldin A."/>
            <person name="Moawad H."/>
            <person name="Abd El-Rahim W.M."/>
            <person name="Sadowsky M.J."/>
        </authorList>
    </citation>
    <scope>NUCLEOTIDE SEQUENCE [LARGE SCALE GENOMIC DNA]</scope>
    <source>
        <strain evidence="10 11">SM2</strain>
    </source>
</reference>
<dbReference type="InterPro" id="IPR019906">
    <property type="entry name" value="Ribosomal_uL6_bac-type"/>
</dbReference>
<dbReference type="SUPFAM" id="SSF56053">
    <property type="entry name" value="Ribosomal protein L6"/>
    <property type="match status" value="2"/>
</dbReference>
<feature type="domain" description="Large ribosomal subunit protein uL6 alpha-beta" evidence="9">
    <location>
        <begin position="11"/>
        <end position="82"/>
    </location>
</feature>
<dbReference type="InterPro" id="IPR036789">
    <property type="entry name" value="Ribosomal_uL6-like_a/b-dom_sf"/>
</dbReference>
<dbReference type="GO" id="GO:0003735">
    <property type="term" value="F:structural constituent of ribosome"/>
    <property type="evidence" value="ECO:0007669"/>
    <property type="project" value="UniProtKB-UniRule"/>
</dbReference>
<dbReference type="STRING" id="1470434.AZF00_02220"/>
<evidence type="ECO:0000259" key="9">
    <source>
        <dbReference type="Pfam" id="PF00347"/>
    </source>
</evidence>
<dbReference type="GO" id="GO:0019843">
    <property type="term" value="F:rRNA binding"/>
    <property type="evidence" value="ECO:0007669"/>
    <property type="project" value="UniProtKB-UniRule"/>
</dbReference>
<evidence type="ECO:0000256" key="7">
    <source>
        <dbReference type="RuleBase" id="RU003869"/>
    </source>
</evidence>
<evidence type="ECO:0000256" key="8">
    <source>
        <dbReference type="RuleBase" id="RU003870"/>
    </source>
</evidence>
<dbReference type="NCBIfam" id="TIGR03654">
    <property type="entry name" value="L6_bact"/>
    <property type="match status" value="1"/>
</dbReference>